<evidence type="ECO:0000256" key="1">
    <source>
        <dbReference type="ARBA" id="ARBA00023002"/>
    </source>
</evidence>
<reference evidence="4 5" key="1">
    <citation type="journal article" date="2024" name="IMA Fungus">
        <title>Apiospora arundinis, a panoply of carbohydrate-active enzymes and secondary metabolites.</title>
        <authorList>
            <person name="Sorensen T."/>
            <person name="Petersen C."/>
            <person name="Muurmann A.T."/>
            <person name="Christiansen J.V."/>
            <person name="Brundto M.L."/>
            <person name="Overgaard C.K."/>
            <person name="Boysen A.T."/>
            <person name="Wollenberg R.D."/>
            <person name="Larsen T.O."/>
            <person name="Sorensen J.L."/>
            <person name="Nielsen K.L."/>
            <person name="Sondergaard T.E."/>
        </authorList>
    </citation>
    <scope>NUCLEOTIDE SEQUENCE [LARGE SCALE GENOMIC DNA]</scope>
    <source>
        <strain evidence="4 5">AAU 773</strain>
    </source>
</reference>
<evidence type="ECO:0000313" key="4">
    <source>
        <dbReference type="EMBL" id="KAK8862970.1"/>
    </source>
</evidence>
<keyword evidence="1" id="KW-0560">Oxidoreductase</keyword>
<sequence>MAPKILITGLNGYLAGRTAEAVLEAGYDVRGSVRRLAAGNEVKDALVKLGYSQDRIEVVEVPDLTAPGAFDEAVAGCHAILHLASPVGEIFSTPPPEIVRRATSSTQGLLDSALAHGGEQLASVVYMSSTAAIFEVEPTPRAHDETDWNTTAEREVQDKGDEAGPFNAYCAAKTAAERLLWSFREEKKPKFAVTAVQASYFFGPPVTPWPTKEQIPLCISPLWQVVSGVEPQPLPTYQSIIDIRDVARVLVWSALHPDAADGERLLCSAGRAGGQALADIVAKHAAGKKEWEGVQLWKGEPGQGYTEGYGPYEGELWLEAGKAVKMTGQDWIPLETTVIDLAEFLRRYL</sequence>
<dbReference type="PROSITE" id="PS00061">
    <property type="entry name" value="ADH_SHORT"/>
    <property type="match status" value="1"/>
</dbReference>
<evidence type="ECO:0000259" key="3">
    <source>
        <dbReference type="Pfam" id="PF01370"/>
    </source>
</evidence>
<proteinExistence type="inferred from homology"/>
<feature type="domain" description="NAD-dependent epimerase/dehydratase" evidence="3">
    <location>
        <begin position="5"/>
        <end position="261"/>
    </location>
</feature>
<dbReference type="InterPro" id="IPR020904">
    <property type="entry name" value="Sc_DH/Rdtase_CS"/>
</dbReference>
<keyword evidence="5" id="KW-1185">Reference proteome</keyword>
<dbReference type="Proteomes" id="UP001390339">
    <property type="component" value="Unassembled WGS sequence"/>
</dbReference>
<evidence type="ECO:0000313" key="5">
    <source>
        <dbReference type="Proteomes" id="UP001390339"/>
    </source>
</evidence>
<evidence type="ECO:0000256" key="2">
    <source>
        <dbReference type="ARBA" id="ARBA00023445"/>
    </source>
</evidence>
<gene>
    <name evidence="4" type="ORF">PGQ11_009205</name>
</gene>
<dbReference type="EMBL" id="JAPCWZ010000005">
    <property type="protein sequence ID" value="KAK8862970.1"/>
    <property type="molecule type" value="Genomic_DNA"/>
</dbReference>
<dbReference type="PANTHER" id="PTHR10366">
    <property type="entry name" value="NAD DEPENDENT EPIMERASE/DEHYDRATASE"/>
    <property type="match status" value="1"/>
</dbReference>
<comment type="similarity">
    <text evidence="2">Belongs to the NAD(P)-dependent epimerase/dehydratase family. Dihydroflavonol-4-reductase subfamily.</text>
</comment>
<protein>
    <submittedName>
        <fullName evidence="4">NAD(P)-binding protein</fullName>
    </submittedName>
</protein>
<dbReference type="Gene3D" id="3.40.50.720">
    <property type="entry name" value="NAD(P)-binding Rossmann-like Domain"/>
    <property type="match status" value="1"/>
</dbReference>
<dbReference type="InterPro" id="IPR001509">
    <property type="entry name" value="Epimerase_deHydtase"/>
</dbReference>
<dbReference type="PANTHER" id="PTHR10366:SF564">
    <property type="entry name" value="STEROL-4-ALPHA-CARBOXYLATE 3-DEHYDROGENASE, DECARBOXYLATING"/>
    <property type="match status" value="1"/>
</dbReference>
<dbReference type="SUPFAM" id="SSF51735">
    <property type="entry name" value="NAD(P)-binding Rossmann-fold domains"/>
    <property type="match status" value="1"/>
</dbReference>
<dbReference type="Pfam" id="PF01370">
    <property type="entry name" value="Epimerase"/>
    <property type="match status" value="1"/>
</dbReference>
<comment type="caution">
    <text evidence="4">The sequence shown here is derived from an EMBL/GenBank/DDBJ whole genome shotgun (WGS) entry which is preliminary data.</text>
</comment>
<organism evidence="4 5">
    <name type="scientific">Apiospora arundinis</name>
    <dbReference type="NCBI Taxonomy" id="335852"/>
    <lineage>
        <taxon>Eukaryota</taxon>
        <taxon>Fungi</taxon>
        <taxon>Dikarya</taxon>
        <taxon>Ascomycota</taxon>
        <taxon>Pezizomycotina</taxon>
        <taxon>Sordariomycetes</taxon>
        <taxon>Xylariomycetidae</taxon>
        <taxon>Amphisphaeriales</taxon>
        <taxon>Apiosporaceae</taxon>
        <taxon>Apiospora</taxon>
    </lineage>
</organism>
<dbReference type="InterPro" id="IPR036291">
    <property type="entry name" value="NAD(P)-bd_dom_sf"/>
</dbReference>
<name>A0ABR2IIF2_9PEZI</name>
<dbReference type="InterPro" id="IPR050425">
    <property type="entry name" value="NAD(P)_dehydrat-like"/>
</dbReference>
<accession>A0ABR2IIF2</accession>